<keyword evidence="10" id="KW-0472">Membrane</keyword>
<evidence type="ECO:0000256" key="7">
    <source>
        <dbReference type="ARBA" id="ARBA00023033"/>
    </source>
</evidence>
<keyword evidence="5 9" id="KW-0560">Oxidoreductase</keyword>
<evidence type="ECO:0000256" key="3">
    <source>
        <dbReference type="ARBA" id="ARBA00022617"/>
    </source>
</evidence>
<dbReference type="CDD" id="cd11063">
    <property type="entry name" value="CYP52"/>
    <property type="match status" value="1"/>
</dbReference>
<dbReference type="InParanoid" id="A0A0C3HBC5"/>
<dbReference type="SUPFAM" id="SSF48264">
    <property type="entry name" value="Cytochrome P450"/>
    <property type="match status" value="1"/>
</dbReference>
<keyword evidence="12" id="KW-1185">Reference proteome</keyword>
<organism evidence="11 12">
    <name type="scientific">Oidiodendron maius (strain Zn)</name>
    <dbReference type="NCBI Taxonomy" id="913774"/>
    <lineage>
        <taxon>Eukaryota</taxon>
        <taxon>Fungi</taxon>
        <taxon>Dikarya</taxon>
        <taxon>Ascomycota</taxon>
        <taxon>Pezizomycotina</taxon>
        <taxon>Leotiomycetes</taxon>
        <taxon>Leotiomycetes incertae sedis</taxon>
        <taxon>Myxotrichaceae</taxon>
        <taxon>Oidiodendron</taxon>
    </lineage>
</organism>
<proteinExistence type="inferred from homology"/>
<dbReference type="EMBL" id="KN832877">
    <property type="protein sequence ID" value="KIN00535.1"/>
    <property type="molecule type" value="Genomic_DNA"/>
</dbReference>
<evidence type="ECO:0000256" key="4">
    <source>
        <dbReference type="ARBA" id="ARBA00022723"/>
    </source>
</evidence>
<evidence type="ECO:0000256" key="9">
    <source>
        <dbReference type="RuleBase" id="RU000461"/>
    </source>
</evidence>
<dbReference type="GO" id="GO:0020037">
    <property type="term" value="F:heme binding"/>
    <property type="evidence" value="ECO:0007669"/>
    <property type="project" value="InterPro"/>
</dbReference>
<dbReference type="InterPro" id="IPR017972">
    <property type="entry name" value="Cyt_P450_CS"/>
</dbReference>
<keyword evidence="3 8" id="KW-0349">Heme</keyword>
<dbReference type="InterPro" id="IPR036396">
    <property type="entry name" value="Cyt_P450_sf"/>
</dbReference>
<dbReference type="Proteomes" id="UP000054321">
    <property type="component" value="Unassembled WGS sequence"/>
</dbReference>
<gene>
    <name evidence="11" type="ORF">OIDMADRAFT_165129</name>
</gene>
<feature type="transmembrane region" description="Helical" evidence="10">
    <location>
        <begin position="7"/>
        <end position="26"/>
    </location>
</feature>
<comment type="similarity">
    <text evidence="2 9">Belongs to the cytochrome P450 family.</text>
</comment>
<dbReference type="PRINTS" id="PR00385">
    <property type="entry name" value="P450"/>
</dbReference>
<feature type="binding site" description="axial binding residue" evidence="8">
    <location>
        <position position="463"/>
    </location>
    <ligand>
        <name>heme</name>
        <dbReference type="ChEBI" id="CHEBI:30413"/>
    </ligand>
    <ligandPart>
        <name>Fe</name>
        <dbReference type="ChEBI" id="CHEBI:18248"/>
    </ligandPart>
</feature>
<evidence type="ECO:0000256" key="1">
    <source>
        <dbReference type="ARBA" id="ARBA00001971"/>
    </source>
</evidence>
<sequence>MIPTYQVVLAGGTVLYVGFFLVQTIWTSYKNRQKALALSCKPAHVAPSGPFGLFAFYEVSQAVKNKTWLPWIETQFRKHGNTFIRPVLGRSIIMTSEPENVKALLATQFSDFGLGNRYEHFLPLLGDGIFTLDGNGWSHSRALLRPQFSREQVADIHQLDEHVGHLLTHIPTDGSAFDIQELFFRLTLDSSTEFLFGESVNSLVNSSYTNSGVPVKSINGQMGFEDAFNLSQDYLAARTRAQSLYWLINPKAFRDANRICHQLVDYYVNMALDPKANKDFKSTQERDRYIFLEALVKDIRDPKLLRDQLLNILIAGRDTTASLLSSVFYSLAHNPKVWAKLRNEVVSKFGTIKEPKEEITFSSLKDVTYLRYVLDEALRMYPPVPLNARTALKDTTIPVGGGPNGASPIFIPKGITVSYSVWAMHRRTDLWGPDAAKFVPERWEGGKMRGWQYVPFNGGPRICLGQQYALTEAGFVTVKLLQTFENIENADPRLGDPLINTNVTMSHENGVHIKLLSGSKAQ</sequence>
<keyword evidence="7 9" id="KW-0503">Monooxygenase</keyword>
<dbReference type="GO" id="GO:0016712">
    <property type="term" value="F:oxidoreductase activity, acting on paired donors, with incorporation or reduction of molecular oxygen, reduced flavin or flavoprotein as one donor, and incorporation of one atom of oxygen"/>
    <property type="evidence" value="ECO:0007669"/>
    <property type="project" value="InterPro"/>
</dbReference>
<evidence type="ECO:0000313" key="12">
    <source>
        <dbReference type="Proteomes" id="UP000054321"/>
    </source>
</evidence>
<evidence type="ECO:0000256" key="10">
    <source>
        <dbReference type="SAM" id="Phobius"/>
    </source>
</evidence>
<dbReference type="STRING" id="913774.A0A0C3HBC5"/>
<dbReference type="PROSITE" id="PS00086">
    <property type="entry name" value="CYTOCHROME_P450"/>
    <property type="match status" value="1"/>
</dbReference>
<dbReference type="InterPro" id="IPR047146">
    <property type="entry name" value="Cyt_P450_E_CYP52_fungi"/>
</dbReference>
<evidence type="ECO:0000256" key="6">
    <source>
        <dbReference type="ARBA" id="ARBA00023004"/>
    </source>
</evidence>
<name>A0A0C3HBC5_OIDMZ</name>
<reference evidence="11 12" key="1">
    <citation type="submission" date="2014-04" db="EMBL/GenBank/DDBJ databases">
        <authorList>
            <consortium name="DOE Joint Genome Institute"/>
            <person name="Kuo A."/>
            <person name="Martino E."/>
            <person name="Perotto S."/>
            <person name="Kohler A."/>
            <person name="Nagy L.G."/>
            <person name="Floudas D."/>
            <person name="Copeland A."/>
            <person name="Barry K.W."/>
            <person name="Cichocki N."/>
            <person name="Veneault-Fourrey C."/>
            <person name="LaButti K."/>
            <person name="Lindquist E.A."/>
            <person name="Lipzen A."/>
            <person name="Lundell T."/>
            <person name="Morin E."/>
            <person name="Murat C."/>
            <person name="Sun H."/>
            <person name="Tunlid A."/>
            <person name="Henrissat B."/>
            <person name="Grigoriev I.V."/>
            <person name="Hibbett D.S."/>
            <person name="Martin F."/>
            <person name="Nordberg H.P."/>
            <person name="Cantor M.N."/>
            <person name="Hua S.X."/>
        </authorList>
    </citation>
    <scope>NUCLEOTIDE SEQUENCE [LARGE SCALE GENOMIC DNA]</scope>
    <source>
        <strain evidence="11 12">Zn</strain>
    </source>
</reference>
<comment type="cofactor">
    <cofactor evidence="1 8">
        <name>heme</name>
        <dbReference type="ChEBI" id="CHEBI:30413"/>
    </cofactor>
</comment>
<reference evidence="12" key="2">
    <citation type="submission" date="2015-01" db="EMBL/GenBank/DDBJ databases">
        <title>Evolutionary Origins and Diversification of the Mycorrhizal Mutualists.</title>
        <authorList>
            <consortium name="DOE Joint Genome Institute"/>
            <consortium name="Mycorrhizal Genomics Consortium"/>
            <person name="Kohler A."/>
            <person name="Kuo A."/>
            <person name="Nagy L.G."/>
            <person name="Floudas D."/>
            <person name="Copeland A."/>
            <person name="Barry K.W."/>
            <person name="Cichocki N."/>
            <person name="Veneault-Fourrey C."/>
            <person name="LaButti K."/>
            <person name="Lindquist E.A."/>
            <person name="Lipzen A."/>
            <person name="Lundell T."/>
            <person name="Morin E."/>
            <person name="Murat C."/>
            <person name="Riley R."/>
            <person name="Ohm R."/>
            <person name="Sun H."/>
            <person name="Tunlid A."/>
            <person name="Henrissat B."/>
            <person name="Grigoriev I.V."/>
            <person name="Hibbett D.S."/>
            <person name="Martin F."/>
        </authorList>
    </citation>
    <scope>NUCLEOTIDE SEQUENCE [LARGE SCALE GENOMIC DNA]</scope>
    <source>
        <strain evidence="12">Zn</strain>
    </source>
</reference>
<dbReference type="Pfam" id="PF00067">
    <property type="entry name" value="p450"/>
    <property type="match status" value="1"/>
</dbReference>
<evidence type="ECO:0008006" key="13">
    <source>
        <dbReference type="Google" id="ProtNLM"/>
    </source>
</evidence>
<dbReference type="PANTHER" id="PTHR24287">
    <property type="entry name" value="P450, PUTATIVE (EUROFUNG)-RELATED"/>
    <property type="match status" value="1"/>
</dbReference>
<evidence type="ECO:0000256" key="5">
    <source>
        <dbReference type="ARBA" id="ARBA00023002"/>
    </source>
</evidence>
<keyword evidence="10" id="KW-1133">Transmembrane helix</keyword>
<dbReference type="PRINTS" id="PR00464">
    <property type="entry name" value="EP450II"/>
</dbReference>
<keyword evidence="10" id="KW-0812">Transmembrane</keyword>
<dbReference type="InterPro" id="IPR002974">
    <property type="entry name" value="Cyt_P450_E_CYP52_ascomycetes"/>
</dbReference>
<evidence type="ECO:0000313" key="11">
    <source>
        <dbReference type="EMBL" id="KIN00535.1"/>
    </source>
</evidence>
<dbReference type="HOGENOM" id="CLU_001570_27_0_1"/>
<dbReference type="OrthoDB" id="1470350at2759"/>
<evidence type="ECO:0000256" key="8">
    <source>
        <dbReference type="PIRSR" id="PIRSR602402-1"/>
    </source>
</evidence>
<keyword evidence="6 8" id="KW-0408">Iron</keyword>
<dbReference type="AlphaFoldDB" id="A0A0C3HBC5"/>
<evidence type="ECO:0000256" key="2">
    <source>
        <dbReference type="ARBA" id="ARBA00010617"/>
    </source>
</evidence>
<protein>
    <recommendedName>
        <fullName evidence="13">Cytochrome P450 alkane hydroxylase</fullName>
    </recommendedName>
</protein>
<dbReference type="Gene3D" id="1.10.630.10">
    <property type="entry name" value="Cytochrome P450"/>
    <property type="match status" value="1"/>
</dbReference>
<dbReference type="InterPro" id="IPR001128">
    <property type="entry name" value="Cyt_P450"/>
</dbReference>
<dbReference type="GO" id="GO:0005506">
    <property type="term" value="F:iron ion binding"/>
    <property type="evidence" value="ECO:0007669"/>
    <property type="project" value="InterPro"/>
</dbReference>
<accession>A0A0C3HBC5</accession>
<dbReference type="PANTHER" id="PTHR24287:SF18">
    <property type="entry name" value="CYTOCHROME P450 MONOOXYGENASE APDE-RELATED"/>
    <property type="match status" value="1"/>
</dbReference>
<dbReference type="PRINTS" id="PR01239">
    <property type="entry name" value="EP450IICYP52"/>
</dbReference>
<dbReference type="InterPro" id="IPR002402">
    <property type="entry name" value="Cyt_P450_E_grp-II"/>
</dbReference>
<keyword evidence="4 8" id="KW-0479">Metal-binding</keyword>